<feature type="region of interest" description="Disordered" evidence="1">
    <location>
        <begin position="37"/>
        <end position="59"/>
    </location>
</feature>
<evidence type="ECO:0000313" key="3">
    <source>
        <dbReference type="Proteomes" id="UP001283361"/>
    </source>
</evidence>
<comment type="caution">
    <text evidence="2">The sequence shown here is derived from an EMBL/GenBank/DDBJ whole genome shotgun (WGS) entry which is preliminary data.</text>
</comment>
<accession>A0AAE1BE27</accession>
<reference evidence="2" key="1">
    <citation type="journal article" date="2023" name="G3 (Bethesda)">
        <title>A reference genome for the long-term kleptoplast-retaining sea slug Elysia crispata morphotype clarki.</title>
        <authorList>
            <person name="Eastman K.E."/>
            <person name="Pendleton A.L."/>
            <person name="Shaikh M.A."/>
            <person name="Suttiyut T."/>
            <person name="Ogas R."/>
            <person name="Tomko P."/>
            <person name="Gavelis G."/>
            <person name="Widhalm J.R."/>
            <person name="Wisecaver J.H."/>
        </authorList>
    </citation>
    <scope>NUCLEOTIDE SEQUENCE</scope>
    <source>
        <strain evidence="2">ECLA1</strain>
    </source>
</reference>
<dbReference type="AlphaFoldDB" id="A0AAE1BE27"/>
<evidence type="ECO:0000313" key="2">
    <source>
        <dbReference type="EMBL" id="KAK3803816.1"/>
    </source>
</evidence>
<name>A0AAE1BE27_9GAST</name>
<feature type="region of interest" description="Disordered" evidence="1">
    <location>
        <begin position="78"/>
        <end position="122"/>
    </location>
</feature>
<sequence length="142" mass="15496">MSGQVKLLKERKGSVSVTVRMSGQVNEWTSKTVERTKGIGDCDSENELTMSLPPPPPPQTIPVETTLVILVEPTPKQPKVITNGVIPPQTLPHLTPPRPTTPPPPVTTTLGGTMSPEKPSRDASWNYLLPKKEDYVMYCLIG</sequence>
<proteinExistence type="predicted"/>
<gene>
    <name evidence="2" type="ORF">RRG08_041365</name>
</gene>
<evidence type="ECO:0000256" key="1">
    <source>
        <dbReference type="SAM" id="MobiDB-lite"/>
    </source>
</evidence>
<feature type="compositionally biased region" description="Pro residues" evidence="1">
    <location>
        <begin position="94"/>
        <end position="106"/>
    </location>
</feature>
<organism evidence="2 3">
    <name type="scientific">Elysia crispata</name>
    <name type="common">lettuce slug</name>
    <dbReference type="NCBI Taxonomy" id="231223"/>
    <lineage>
        <taxon>Eukaryota</taxon>
        <taxon>Metazoa</taxon>
        <taxon>Spiralia</taxon>
        <taxon>Lophotrochozoa</taxon>
        <taxon>Mollusca</taxon>
        <taxon>Gastropoda</taxon>
        <taxon>Heterobranchia</taxon>
        <taxon>Euthyneura</taxon>
        <taxon>Panpulmonata</taxon>
        <taxon>Sacoglossa</taxon>
        <taxon>Placobranchoidea</taxon>
        <taxon>Plakobranchidae</taxon>
        <taxon>Elysia</taxon>
    </lineage>
</organism>
<dbReference type="EMBL" id="JAWDGP010000086">
    <property type="protein sequence ID" value="KAK3803816.1"/>
    <property type="molecule type" value="Genomic_DNA"/>
</dbReference>
<dbReference type="Proteomes" id="UP001283361">
    <property type="component" value="Unassembled WGS sequence"/>
</dbReference>
<keyword evidence="3" id="KW-1185">Reference proteome</keyword>
<protein>
    <submittedName>
        <fullName evidence="2">Uncharacterized protein</fullName>
    </submittedName>
</protein>